<reference evidence="3 4" key="1">
    <citation type="submission" date="2019-07" db="EMBL/GenBank/DDBJ databases">
        <title>WGS assembly of Gossypium tomentosum.</title>
        <authorList>
            <person name="Chen Z.J."/>
            <person name="Sreedasyam A."/>
            <person name="Ando A."/>
            <person name="Song Q."/>
            <person name="De L."/>
            <person name="Hulse-Kemp A."/>
            <person name="Ding M."/>
            <person name="Ye W."/>
            <person name="Kirkbride R."/>
            <person name="Jenkins J."/>
            <person name="Plott C."/>
            <person name="Lovell J."/>
            <person name="Lin Y.-M."/>
            <person name="Vaughn R."/>
            <person name="Liu B."/>
            <person name="Li W."/>
            <person name="Simpson S."/>
            <person name="Scheffler B."/>
            <person name="Saski C."/>
            <person name="Grover C."/>
            <person name="Hu G."/>
            <person name="Conover J."/>
            <person name="Carlson J."/>
            <person name="Shu S."/>
            <person name="Boston L."/>
            <person name="Williams M."/>
            <person name="Peterson D."/>
            <person name="Mcgee K."/>
            <person name="Jones D."/>
            <person name="Wendel J."/>
            <person name="Stelly D."/>
            <person name="Grimwood J."/>
            <person name="Schmutz J."/>
        </authorList>
    </citation>
    <scope>NUCLEOTIDE SEQUENCE [LARGE SCALE GENOMIC DNA]</scope>
    <source>
        <strain evidence="3">7179.01</strain>
    </source>
</reference>
<keyword evidence="2" id="KW-0472">Membrane</keyword>
<gene>
    <name evidence="3" type="ORF">ES332_A10G281000v1</name>
</gene>
<keyword evidence="2" id="KW-0812">Transmembrane</keyword>
<sequence length="76" mass="8661">MAPTPLLDSTTMTERRAPTTRPRGDFGVRGMEGQWWCAGKVLREVANGWSSMQQLKAWWLGFFLCVCLLKIFRIVG</sequence>
<evidence type="ECO:0000313" key="4">
    <source>
        <dbReference type="Proteomes" id="UP000322667"/>
    </source>
</evidence>
<proteinExistence type="predicted"/>
<organism evidence="3 4">
    <name type="scientific">Gossypium tomentosum</name>
    <name type="common">Hawaiian cotton</name>
    <name type="synonym">Gossypium sandvicense</name>
    <dbReference type="NCBI Taxonomy" id="34277"/>
    <lineage>
        <taxon>Eukaryota</taxon>
        <taxon>Viridiplantae</taxon>
        <taxon>Streptophyta</taxon>
        <taxon>Embryophyta</taxon>
        <taxon>Tracheophyta</taxon>
        <taxon>Spermatophyta</taxon>
        <taxon>Magnoliopsida</taxon>
        <taxon>eudicotyledons</taxon>
        <taxon>Gunneridae</taxon>
        <taxon>Pentapetalae</taxon>
        <taxon>rosids</taxon>
        <taxon>malvids</taxon>
        <taxon>Malvales</taxon>
        <taxon>Malvaceae</taxon>
        <taxon>Malvoideae</taxon>
        <taxon>Gossypium</taxon>
    </lineage>
</organism>
<name>A0A5D2NXA0_GOSTO</name>
<evidence type="ECO:0000256" key="1">
    <source>
        <dbReference type="SAM" id="MobiDB-lite"/>
    </source>
</evidence>
<dbReference type="EMBL" id="CM017619">
    <property type="protein sequence ID" value="TYI08186.1"/>
    <property type="molecule type" value="Genomic_DNA"/>
</dbReference>
<protein>
    <submittedName>
        <fullName evidence="3">Uncharacterized protein</fullName>
    </submittedName>
</protein>
<feature type="compositionally biased region" description="Basic and acidic residues" evidence="1">
    <location>
        <begin position="13"/>
        <end position="26"/>
    </location>
</feature>
<feature type="region of interest" description="Disordered" evidence="1">
    <location>
        <begin position="1"/>
        <end position="26"/>
    </location>
</feature>
<dbReference type="Proteomes" id="UP000322667">
    <property type="component" value="Chromosome A10"/>
</dbReference>
<evidence type="ECO:0000256" key="2">
    <source>
        <dbReference type="SAM" id="Phobius"/>
    </source>
</evidence>
<accession>A0A5D2NXA0</accession>
<dbReference type="AlphaFoldDB" id="A0A5D2NXA0"/>
<evidence type="ECO:0000313" key="3">
    <source>
        <dbReference type="EMBL" id="TYI08186.1"/>
    </source>
</evidence>
<feature type="transmembrane region" description="Helical" evidence="2">
    <location>
        <begin position="57"/>
        <end position="75"/>
    </location>
</feature>
<keyword evidence="4" id="KW-1185">Reference proteome</keyword>
<keyword evidence="2" id="KW-1133">Transmembrane helix</keyword>